<dbReference type="InterPro" id="IPR050832">
    <property type="entry name" value="Bact_Acetyltransf"/>
</dbReference>
<dbReference type="RefSeq" id="WP_204815960.1">
    <property type="nucleotide sequence ID" value="NZ_JANHOF010000001.1"/>
</dbReference>
<dbReference type="EC" id="2.3.-.-" evidence="4"/>
<organism evidence="4 5">
    <name type="scientific">Paenibacillus mendelii</name>
    <dbReference type="NCBI Taxonomy" id="206163"/>
    <lineage>
        <taxon>Bacteria</taxon>
        <taxon>Bacillati</taxon>
        <taxon>Bacillota</taxon>
        <taxon>Bacilli</taxon>
        <taxon>Bacillales</taxon>
        <taxon>Paenibacillaceae</taxon>
        <taxon>Paenibacillus</taxon>
    </lineage>
</organism>
<evidence type="ECO:0000313" key="4">
    <source>
        <dbReference type="EMBL" id="MFC0394793.1"/>
    </source>
</evidence>
<dbReference type="InterPro" id="IPR000182">
    <property type="entry name" value="GNAT_dom"/>
</dbReference>
<dbReference type="Proteomes" id="UP001589818">
    <property type="component" value="Unassembled WGS sequence"/>
</dbReference>
<evidence type="ECO:0000313" key="5">
    <source>
        <dbReference type="Proteomes" id="UP001589818"/>
    </source>
</evidence>
<evidence type="ECO:0000256" key="2">
    <source>
        <dbReference type="ARBA" id="ARBA00023315"/>
    </source>
</evidence>
<keyword evidence="2 4" id="KW-0012">Acyltransferase</keyword>
<gene>
    <name evidence="4" type="ORF">ACFFJ8_25950</name>
</gene>
<accession>A0ABV6JFU7</accession>
<dbReference type="PROSITE" id="PS51186">
    <property type="entry name" value="GNAT"/>
    <property type="match status" value="1"/>
</dbReference>
<dbReference type="GO" id="GO:0016746">
    <property type="term" value="F:acyltransferase activity"/>
    <property type="evidence" value="ECO:0007669"/>
    <property type="project" value="UniProtKB-KW"/>
</dbReference>
<evidence type="ECO:0000259" key="3">
    <source>
        <dbReference type="PROSITE" id="PS51186"/>
    </source>
</evidence>
<evidence type="ECO:0000256" key="1">
    <source>
        <dbReference type="ARBA" id="ARBA00022679"/>
    </source>
</evidence>
<dbReference type="InterPro" id="IPR016181">
    <property type="entry name" value="Acyl_CoA_acyltransferase"/>
</dbReference>
<reference evidence="4 5" key="1">
    <citation type="submission" date="2024-09" db="EMBL/GenBank/DDBJ databases">
        <authorList>
            <person name="Sun Q."/>
            <person name="Mori K."/>
        </authorList>
    </citation>
    <scope>NUCLEOTIDE SEQUENCE [LARGE SCALE GENOMIC DNA]</scope>
    <source>
        <strain evidence="4 5">CCM 4839</strain>
    </source>
</reference>
<dbReference type="Gene3D" id="3.40.630.30">
    <property type="match status" value="1"/>
</dbReference>
<dbReference type="SUPFAM" id="SSF55729">
    <property type="entry name" value="Acyl-CoA N-acyltransferases (Nat)"/>
    <property type="match status" value="1"/>
</dbReference>
<feature type="domain" description="N-acetyltransferase" evidence="3">
    <location>
        <begin position="2"/>
        <end position="148"/>
    </location>
</feature>
<dbReference type="Pfam" id="PF00583">
    <property type="entry name" value="Acetyltransf_1"/>
    <property type="match status" value="1"/>
</dbReference>
<keyword evidence="5" id="KW-1185">Reference proteome</keyword>
<proteinExistence type="predicted"/>
<dbReference type="PANTHER" id="PTHR43877">
    <property type="entry name" value="AMINOALKYLPHOSPHONATE N-ACETYLTRANSFERASE-RELATED-RELATED"/>
    <property type="match status" value="1"/>
</dbReference>
<dbReference type="CDD" id="cd04301">
    <property type="entry name" value="NAT_SF"/>
    <property type="match status" value="1"/>
</dbReference>
<keyword evidence="1 4" id="KW-0808">Transferase</keyword>
<name>A0ABV6JFU7_9BACL</name>
<dbReference type="EMBL" id="JBHLVF010000041">
    <property type="protein sequence ID" value="MFC0394793.1"/>
    <property type="molecule type" value="Genomic_DNA"/>
</dbReference>
<sequence>MYIYRLAERKDLTEIVELSRKWAEEDITVGYENVQWSEEKLLNRLNEYFYVVAAEGRIVGYSFGEVRSGNAGQIIPPDESYLEIFEVYIHPDHRSEGMGKKLVGHLMEQAEKNQVTRLLVGSSNRRWKETAKFYEELGFSMWYFQMFK</sequence>
<protein>
    <submittedName>
        <fullName evidence="4">GNAT family N-acetyltransferase</fullName>
        <ecNumber evidence="4">2.3.-.-</ecNumber>
    </submittedName>
</protein>
<comment type="caution">
    <text evidence="4">The sequence shown here is derived from an EMBL/GenBank/DDBJ whole genome shotgun (WGS) entry which is preliminary data.</text>
</comment>